<dbReference type="InterPro" id="IPR036412">
    <property type="entry name" value="HAD-like_sf"/>
</dbReference>
<dbReference type="AlphaFoldDB" id="A0A6J4PHW5"/>
<dbReference type="PROSITE" id="PS50042">
    <property type="entry name" value="CNMP_BINDING_3"/>
    <property type="match status" value="1"/>
</dbReference>
<keyword evidence="2" id="KW-0378">Hydrolase</keyword>
<dbReference type="Gene3D" id="3.40.50.1000">
    <property type="entry name" value="HAD superfamily/HAD-like"/>
    <property type="match status" value="1"/>
</dbReference>
<evidence type="ECO:0000313" key="2">
    <source>
        <dbReference type="EMBL" id="CAA9415133.1"/>
    </source>
</evidence>
<accession>A0A6J4PHW5</accession>
<evidence type="ECO:0000259" key="1">
    <source>
        <dbReference type="PROSITE" id="PS50042"/>
    </source>
</evidence>
<sequence length="95" mass="10520">MQCHLKLRSQDKATGLQTVLQKYFPDYIAKNVLTVGDSPNDESLFDASRFPLSVGVANVLDYSDRLLHLPAYVTTAAEGDGFLELAHLLLRARQA</sequence>
<proteinExistence type="predicted"/>
<dbReference type="GO" id="GO:0016787">
    <property type="term" value="F:hydrolase activity"/>
    <property type="evidence" value="ECO:0007669"/>
    <property type="project" value="UniProtKB-KW"/>
</dbReference>
<gene>
    <name evidence="2" type="ORF">AVDCRST_MAG94-6651</name>
</gene>
<organism evidence="2">
    <name type="scientific">uncultured Leptolyngbya sp</name>
    <dbReference type="NCBI Taxonomy" id="332963"/>
    <lineage>
        <taxon>Bacteria</taxon>
        <taxon>Bacillati</taxon>
        <taxon>Cyanobacteriota</taxon>
        <taxon>Cyanophyceae</taxon>
        <taxon>Leptolyngbyales</taxon>
        <taxon>Leptolyngbyaceae</taxon>
        <taxon>Leptolyngbya group</taxon>
        <taxon>Leptolyngbya</taxon>
        <taxon>environmental samples</taxon>
    </lineage>
</organism>
<protein>
    <submittedName>
        <fullName evidence="2">Haloacid dehalogenase-like hydrolase</fullName>
    </submittedName>
</protein>
<dbReference type="EMBL" id="CADCTY010002286">
    <property type="protein sequence ID" value="CAA9415133.1"/>
    <property type="molecule type" value="Genomic_DNA"/>
</dbReference>
<dbReference type="InterPro" id="IPR023214">
    <property type="entry name" value="HAD_sf"/>
</dbReference>
<reference evidence="2" key="1">
    <citation type="submission" date="2020-02" db="EMBL/GenBank/DDBJ databases">
        <authorList>
            <person name="Meier V. D."/>
        </authorList>
    </citation>
    <scope>NUCLEOTIDE SEQUENCE</scope>
    <source>
        <strain evidence="2">AVDCRST_MAG94</strain>
    </source>
</reference>
<dbReference type="InterPro" id="IPR000595">
    <property type="entry name" value="cNMP-bd_dom"/>
</dbReference>
<dbReference type="SUPFAM" id="SSF56784">
    <property type="entry name" value="HAD-like"/>
    <property type="match status" value="1"/>
</dbReference>
<name>A0A6J4PHW5_9CYAN</name>
<feature type="domain" description="Cyclic nucleotide-binding" evidence="1">
    <location>
        <begin position="50"/>
        <end position="95"/>
    </location>
</feature>